<keyword evidence="2" id="KW-1185">Reference proteome</keyword>
<proteinExistence type="predicted"/>
<keyword evidence="1" id="KW-0808">Transferase</keyword>
<dbReference type="Proteomes" id="UP000249254">
    <property type="component" value="Unassembled WGS sequence"/>
</dbReference>
<dbReference type="Gene3D" id="3.30.1540.10">
    <property type="entry name" value="formyl-coa transferase, domain 3"/>
    <property type="match status" value="1"/>
</dbReference>
<gene>
    <name evidence="1" type="ORF">DJ017_18280</name>
</gene>
<dbReference type="RefSeq" id="WP_111530334.1">
    <property type="nucleotide sequence ID" value="NZ_JBHRSG010000003.1"/>
</dbReference>
<dbReference type="AlphaFoldDB" id="A0A328AAQ6"/>
<reference evidence="2" key="1">
    <citation type="submission" date="2018-05" db="EMBL/GenBank/DDBJ databases">
        <authorList>
            <person name="Li X."/>
        </authorList>
    </citation>
    <scope>NUCLEOTIDE SEQUENCE [LARGE SCALE GENOMIC DNA]</scope>
    <source>
        <strain evidence="2">LX32</strain>
    </source>
</reference>
<dbReference type="InterPro" id="IPR023606">
    <property type="entry name" value="CoA-Trfase_III_dom_1_sf"/>
</dbReference>
<dbReference type="PANTHER" id="PTHR48228:SF5">
    <property type="entry name" value="ALPHA-METHYLACYL-COA RACEMASE"/>
    <property type="match status" value="1"/>
</dbReference>
<evidence type="ECO:0000313" key="1">
    <source>
        <dbReference type="EMBL" id="RAK51772.1"/>
    </source>
</evidence>
<dbReference type="GO" id="GO:0016740">
    <property type="term" value="F:transferase activity"/>
    <property type="evidence" value="ECO:0007669"/>
    <property type="project" value="UniProtKB-KW"/>
</dbReference>
<protein>
    <submittedName>
        <fullName evidence="1">CoA transferase</fullName>
    </submittedName>
</protein>
<evidence type="ECO:0000313" key="2">
    <source>
        <dbReference type="Proteomes" id="UP000249254"/>
    </source>
</evidence>
<name>A0A328AAQ6_9CAUL</name>
<dbReference type="Pfam" id="PF02515">
    <property type="entry name" value="CoA_transf_3"/>
    <property type="match status" value="1"/>
</dbReference>
<organism evidence="1 2">
    <name type="scientific">Phenylobacterium soli</name>
    <dbReference type="NCBI Taxonomy" id="2170551"/>
    <lineage>
        <taxon>Bacteria</taxon>
        <taxon>Pseudomonadati</taxon>
        <taxon>Pseudomonadota</taxon>
        <taxon>Alphaproteobacteria</taxon>
        <taxon>Caulobacterales</taxon>
        <taxon>Caulobacteraceae</taxon>
        <taxon>Phenylobacterium</taxon>
    </lineage>
</organism>
<sequence>MGGPLAGLRVVDFSKFLPGPYCTWMLGDLGAEVIRLENPRELKKQAAVFGWDKLGDAARRRMRAQDLFARNKKTVVIDPGHAAARPVIEALVKSADILVEDYRPGVMEKMGLGYAAMAAINPRLVYCSVTLCGQTGPYRSKPGHDPVALAISGALSRSGEDPERPSFPGIPAADLLTGSNAVIGVLAAVIARNASGRGQHVDIAMSDSAMALIGNLIARNPDLSAIPPRGQRRADSGIWKTRDGAYLTTTDMEPAYWARFCEAVGRPDFIPLQLDAAARPAIREALEAIFATRTLDEWLEILGAAETQFAPILDVAAALDDPHNRARGMVVELKTEAGETVRQLGSPVKLQGVHPAAARLAPPAGTDTEAVLAGLGFEAEALRAQGVLG</sequence>
<dbReference type="InterPro" id="IPR003673">
    <property type="entry name" value="CoA-Trfase_fam_III"/>
</dbReference>
<accession>A0A328AAQ6</accession>
<dbReference type="OrthoDB" id="7488526at2"/>
<comment type="caution">
    <text evidence="1">The sequence shown here is derived from an EMBL/GenBank/DDBJ whole genome shotgun (WGS) entry which is preliminary data.</text>
</comment>
<dbReference type="PANTHER" id="PTHR48228">
    <property type="entry name" value="SUCCINYL-COA--D-CITRAMALATE COA-TRANSFERASE"/>
    <property type="match status" value="1"/>
</dbReference>
<dbReference type="InterPro" id="IPR050509">
    <property type="entry name" value="CoA-transferase_III"/>
</dbReference>
<dbReference type="Gene3D" id="3.40.50.10540">
    <property type="entry name" value="Crotonobetainyl-coa:carnitine coa-transferase, domain 1"/>
    <property type="match status" value="1"/>
</dbReference>
<dbReference type="EMBL" id="QFYQ01000002">
    <property type="protein sequence ID" value="RAK51772.1"/>
    <property type="molecule type" value="Genomic_DNA"/>
</dbReference>
<dbReference type="InterPro" id="IPR044855">
    <property type="entry name" value="CoA-Trfase_III_dom3_sf"/>
</dbReference>
<dbReference type="SUPFAM" id="SSF89796">
    <property type="entry name" value="CoA-transferase family III (CaiB/BaiF)"/>
    <property type="match status" value="1"/>
</dbReference>